<accession>A0A8X7BPS4</accession>
<feature type="compositionally biased region" description="Basic residues" evidence="1">
    <location>
        <begin position="65"/>
        <end position="79"/>
    </location>
</feature>
<evidence type="ECO:0000313" key="2">
    <source>
        <dbReference type="EMBL" id="GFY40096.1"/>
    </source>
</evidence>
<protein>
    <submittedName>
        <fullName evidence="2">Uncharacterized protein</fullName>
    </submittedName>
</protein>
<evidence type="ECO:0000256" key="1">
    <source>
        <dbReference type="SAM" id="MobiDB-lite"/>
    </source>
</evidence>
<keyword evidence="3" id="KW-1185">Reference proteome</keyword>
<dbReference type="AlphaFoldDB" id="A0A8X7BPS4"/>
<evidence type="ECO:0000313" key="3">
    <source>
        <dbReference type="Proteomes" id="UP000886998"/>
    </source>
</evidence>
<proteinExistence type="predicted"/>
<organism evidence="2 3">
    <name type="scientific">Trichonephila inaurata madagascariensis</name>
    <dbReference type="NCBI Taxonomy" id="2747483"/>
    <lineage>
        <taxon>Eukaryota</taxon>
        <taxon>Metazoa</taxon>
        <taxon>Ecdysozoa</taxon>
        <taxon>Arthropoda</taxon>
        <taxon>Chelicerata</taxon>
        <taxon>Arachnida</taxon>
        <taxon>Araneae</taxon>
        <taxon>Araneomorphae</taxon>
        <taxon>Entelegynae</taxon>
        <taxon>Araneoidea</taxon>
        <taxon>Nephilidae</taxon>
        <taxon>Trichonephila</taxon>
        <taxon>Trichonephila inaurata</taxon>
    </lineage>
</organism>
<dbReference type="Proteomes" id="UP000886998">
    <property type="component" value="Unassembled WGS sequence"/>
</dbReference>
<dbReference type="EMBL" id="BMAV01001672">
    <property type="protein sequence ID" value="GFY40096.1"/>
    <property type="molecule type" value="Genomic_DNA"/>
</dbReference>
<comment type="caution">
    <text evidence="2">The sequence shown here is derived from an EMBL/GenBank/DDBJ whole genome shotgun (WGS) entry which is preliminary data.</text>
</comment>
<gene>
    <name evidence="2" type="ORF">TNIN_476531</name>
</gene>
<sequence>MEQIQLLENTIGGNDKLLTNPELGKMSVQYKKDSVERMEQLVRKLWTLPPCLEPDGPDHTPLTKLKNKSNKKHKFKKRKSINESSDEFVFPNKTARPSSPTKTEESIKTQNNFENYTRCRAFACAHNQRLLLP</sequence>
<feature type="region of interest" description="Disordered" evidence="1">
    <location>
        <begin position="52"/>
        <end position="108"/>
    </location>
</feature>
<name>A0A8X7BPS4_9ARAC</name>
<reference evidence="2" key="1">
    <citation type="submission" date="2020-08" db="EMBL/GenBank/DDBJ databases">
        <title>Multicomponent nature underlies the extraordinary mechanical properties of spider dragline silk.</title>
        <authorList>
            <person name="Kono N."/>
            <person name="Nakamura H."/>
            <person name="Mori M."/>
            <person name="Yoshida Y."/>
            <person name="Ohtoshi R."/>
            <person name="Malay A.D."/>
            <person name="Moran D.A.P."/>
            <person name="Tomita M."/>
            <person name="Numata K."/>
            <person name="Arakawa K."/>
        </authorList>
    </citation>
    <scope>NUCLEOTIDE SEQUENCE</scope>
</reference>